<evidence type="ECO:0000256" key="1">
    <source>
        <dbReference type="SAM" id="MobiDB-lite"/>
    </source>
</evidence>
<feature type="region of interest" description="Disordered" evidence="1">
    <location>
        <begin position="514"/>
        <end position="542"/>
    </location>
</feature>
<evidence type="ECO:0000256" key="2">
    <source>
        <dbReference type="SAM" id="Phobius"/>
    </source>
</evidence>
<reference evidence="3" key="1">
    <citation type="journal article" date="2019" name="Environ. Microbiol.">
        <title>Fungal ecological strategies reflected in gene transcription - a case study of two litter decomposers.</title>
        <authorList>
            <person name="Barbi F."/>
            <person name="Kohler A."/>
            <person name="Barry K."/>
            <person name="Baskaran P."/>
            <person name="Daum C."/>
            <person name="Fauchery L."/>
            <person name="Ihrmark K."/>
            <person name="Kuo A."/>
            <person name="LaButti K."/>
            <person name="Lipzen A."/>
            <person name="Morin E."/>
            <person name="Grigoriev I.V."/>
            <person name="Henrissat B."/>
            <person name="Lindahl B."/>
            <person name="Martin F."/>
        </authorList>
    </citation>
    <scope>NUCLEOTIDE SEQUENCE</scope>
    <source>
        <strain evidence="3">JB14</strain>
    </source>
</reference>
<dbReference type="Proteomes" id="UP000799118">
    <property type="component" value="Unassembled WGS sequence"/>
</dbReference>
<feature type="compositionally biased region" description="Low complexity" evidence="1">
    <location>
        <begin position="157"/>
        <end position="168"/>
    </location>
</feature>
<dbReference type="AlphaFoldDB" id="A0A6A4GCJ0"/>
<sequence>MEDLNPLRTELDVFKKQVEELNGACTDEWIPTSDNHARLLHELEMMGNVYDQLMKKLNVAYENFRAKKDNLKGVLNGTALEPMLSSNSTDYSSPISNSGSNSGDSKRLVITGMILGILGAIGVGFILWRTMRMKPKVPYEEEASEPVSRPRSKSQSHSRTTSISTRRTNITRKSKSLHLANVPKITPFNPLTSQDVAGPRFVHTPGTNMRIATRLSNGIWQFSEPQRGLLGQSNPFEPSLQVLLNQCTWSPSPGPTYLSPIYPSVVSPINQQRNPFNSHADATDLETKSVSPMTTFKPYPFTRPGALTASRTQTQAQSVYCGTIYNLQKLHSIYSPSLSTGAGTLVPAGIHDLDDKIWAHKGKPLPVAESELMRRGTRNSLGAATLLMPSRQNSNDSAFSVSSGNSRRSAGSAQVLLGATGPVGLARSKTTRALAPYHPDLDKVIDVAPPGHEDSPPSVTEKPSLDWDTYAEDGNRDKHPDTPVSGGVHMGSLPYRVSEAYTFIEAHGIVPPYAPMSETESESHSRRHTHARTATATTDSYSHNVAASSSECYPHTIPSSESQSAHVLSTSTNAYAPSNSPYNTYAPSSFSASTVYMGSLGHFTRSRGGCQGGVYLYL</sequence>
<keyword evidence="2" id="KW-0472">Membrane</keyword>
<protein>
    <submittedName>
        <fullName evidence="3">Uncharacterized protein</fullName>
    </submittedName>
</protein>
<gene>
    <name evidence="3" type="ORF">BT96DRAFT_1009616</name>
</gene>
<keyword evidence="2" id="KW-0812">Transmembrane</keyword>
<organism evidence="3 4">
    <name type="scientific">Gymnopus androsaceus JB14</name>
    <dbReference type="NCBI Taxonomy" id="1447944"/>
    <lineage>
        <taxon>Eukaryota</taxon>
        <taxon>Fungi</taxon>
        <taxon>Dikarya</taxon>
        <taxon>Basidiomycota</taxon>
        <taxon>Agaricomycotina</taxon>
        <taxon>Agaricomycetes</taxon>
        <taxon>Agaricomycetidae</taxon>
        <taxon>Agaricales</taxon>
        <taxon>Marasmiineae</taxon>
        <taxon>Omphalotaceae</taxon>
        <taxon>Gymnopus</taxon>
    </lineage>
</organism>
<evidence type="ECO:0000313" key="4">
    <source>
        <dbReference type="Proteomes" id="UP000799118"/>
    </source>
</evidence>
<accession>A0A6A4GCJ0</accession>
<evidence type="ECO:0000313" key="3">
    <source>
        <dbReference type="EMBL" id="KAE9383130.1"/>
    </source>
</evidence>
<proteinExistence type="predicted"/>
<name>A0A6A4GCJ0_9AGAR</name>
<feature type="region of interest" description="Disordered" evidence="1">
    <location>
        <begin position="447"/>
        <end position="487"/>
    </location>
</feature>
<feature type="region of interest" description="Disordered" evidence="1">
    <location>
        <begin position="139"/>
        <end position="175"/>
    </location>
</feature>
<dbReference type="OrthoDB" id="2848852at2759"/>
<keyword evidence="2" id="KW-1133">Transmembrane helix</keyword>
<dbReference type="EMBL" id="ML770688">
    <property type="protein sequence ID" value="KAE9383130.1"/>
    <property type="molecule type" value="Genomic_DNA"/>
</dbReference>
<keyword evidence="4" id="KW-1185">Reference proteome</keyword>
<feature type="transmembrane region" description="Helical" evidence="2">
    <location>
        <begin position="108"/>
        <end position="128"/>
    </location>
</feature>